<proteinExistence type="predicted"/>
<sequence length="100" mass="11415">MPTSPFEKLVREKDRDEILNNFNHFQIYKAAGFKDTNKLQLIRLDHFLSSSSIAPNFCLKDSCLCSHTMCPWRPAAQTMRKAATQNLLSLTIVFALKLAI</sequence>
<organism evidence="1">
    <name type="scientific">Noccaea caerulescens</name>
    <name type="common">Alpine penny-cress</name>
    <name type="synonym">Thlaspi caerulescens</name>
    <dbReference type="NCBI Taxonomy" id="107243"/>
    <lineage>
        <taxon>Eukaryota</taxon>
        <taxon>Viridiplantae</taxon>
        <taxon>Streptophyta</taxon>
        <taxon>Embryophyta</taxon>
        <taxon>Tracheophyta</taxon>
        <taxon>Spermatophyta</taxon>
        <taxon>Magnoliopsida</taxon>
        <taxon>eudicotyledons</taxon>
        <taxon>Gunneridae</taxon>
        <taxon>Pentapetalae</taxon>
        <taxon>rosids</taxon>
        <taxon>malvids</taxon>
        <taxon>Brassicales</taxon>
        <taxon>Brassicaceae</taxon>
        <taxon>Coluteocarpeae</taxon>
        <taxon>Noccaea</taxon>
    </lineage>
</organism>
<evidence type="ECO:0000313" key="1">
    <source>
        <dbReference type="EMBL" id="JAU34251.1"/>
    </source>
</evidence>
<name>A0A1J3EQF3_NOCCA</name>
<accession>A0A1J3EQF3</accession>
<reference evidence="1" key="1">
    <citation type="submission" date="2016-07" db="EMBL/GenBank/DDBJ databases">
        <title>De novo transcriptome assembly of four accessions of the metal hyperaccumulator plant Noccaea caerulescens.</title>
        <authorList>
            <person name="Blande D."/>
            <person name="Halimaa P."/>
            <person name="Tervahauta A.I."/>
            <person name="Aarts M.G."/>
            <person name="Karenlampi S.O."/>
        </authorList>
    </citation>
    <scope>NUCLEOTIDE SEQUENCE</scope>
</reference>
<dbReference type="EMBL" id="GEVK01018581">
    <property type="protein sequence ID" value="JAU34251.1"/>
    <property type="molecule type" value="Transcribed_RNA"/>
</dbReference>
<dbReference type="AlphaFoldDB" id="A0A1J3EQF3"/>
<gene>
    <name evidence="1" type="ORF">LC_TR14250_c0_g1_i1_g.48965</name>
</gene>
<protein>
    <submittedName>
        <fullName evidence="1">Uncharacterized protein</fullName>
    </submittedName>
</protein>